<evidence type="ECO:0000256" key="2">
    <source>
        <dbReference type="ARBA" id="ARBA00009765"/>
    </source>
</evidence>
<geneLocation type="plasmid" evidence="8">
    <name>pl11822-1</name>
</geneLocation>
<evidence type="ECO:0000313" key="7">
    <source>
        <dbReference type="EMBL" id="AUJ30943.1"/>
    </source>
</evidence>
<dbReference type="Pfam" id="PF01544">
    <property type="entry name" value="CorA"/>
    <property type="match status" value="1"/>
</dbReference>
<comment type="subcellular location">
    <subcellularLocation>
        <location evidence="1">Membrane</location>
        <topology evidence="1">Multi-pass membrane protein</topology>
    </subcellularLocation>
</comment>
<feature type="transmembrane region" description="Helical" evidence="6">
    <location>
        <begin position="235"/>
        <end position="254"/>
    </location>
</feature>
<evidence type="ECO:0000256" key="3">
    <source>
        <dbReference type="ARBA" id="ARBA00022692"/>
    </source>
</evidence>
<dbReference type="KEGG" id="lhw:BSQ49_11835"/>
<keyword evidence="7" id="KW-0614">Plasmid</keyword>
<keyword evidence="4 6" id="KW-1133">Transmembrane helix</keyword>
<gene>
    <name evidence="7" type="ORF">BSQ49_11835</name>
</gene>
<dbReference type="EMBL" id="CP018177">
    <property type="protein sequence ID" value="AUJ30943.1"/>
    <property type="molecule type" value="Genomic_DNA"/>
</dbReference>
<evidence type="ECO:0000313" key="8">
    <source>
        <dbReference type="Proteomes" id="UP000314960"/>
    </source>
</evidence>
<dbReference type="InterPro" id="IPR045863">
    <property type="entry name" value="CorA_TM1_TM2"/>
</dbReference>
<feature type="transmembrane region" description="Helical" evidence="6">
    <location>
        <begin position="266"/>
        <end position="285"/>
    </location>
</feature>
<protein>
    <submittedName>
        <fullName evidence="7">Magnesium transporter</fullName>
    </submittedName>
</protein>
<dbReference type="GO" id="GO:0016020">
    <property type="term" value="C:membrane"/>
    <property type="evidence" value="ECO:0007669"/>
    <property type="project" value="UniProtKB-SubCell"/>
</dbReference>
<dbReference type="RefSeq" id="WP_003687814.1">
    <property type="nucleotide sequence ID" value="NZ_CP018177.1"/>
</dbReference>
<keyword evidence="3 6" id="KW-0812">Transmembrane</keyword>
<dbReference type="PANTHER" id="PTHR47891:SF1">
    <property type="entry name" value="CORA-MAGNESIUM AND COBALT TRANSPORTER"/>
    <property type="match status" value="1"/>
</dbReference>
<dbReference type="InterPro" id="IPR045861">
    <property type="entry name" value="CorA_cytoplasmic_dom"/>
</dbReference>
<dbReference type="PANTHER" id="PTHR47891">
    <property type="entry name" value="TRANSPORTER-RELATED"/>
    <property type="match status" value="1"/>
</dbReference>
<evidence type="ECO:0000256" key="6">
    <source>
        <dbReference type="SAM" id="Phobius"/>
    </source>
</evidence>
<dbReference type="InterPro" id="IPR002523">
    <property type="entry name" value="MgTranspt_CorA/ZnTranspt_ZntB"/>
</dbReference>
<keyword evidence="5 6" id="KW-0472">Membrane</keyword>
<organism evidence="7 8">
    <name type="scientific">Liquorilactobacillus hordei</name>
    <dbReference type="NCBI Taxonomy" id="468911"/>
    <lineage>
        <taxon>Bacteria</taxon>
        <taxon>Bacillati</taxon>
        <taxon>Bacillota</taxon>
        <taxon>Bacilli</taxon>
        <taxon>Lactobacillales</taxon>
        <taxon>Lactobacillaceae</taxon>
        <taxon>Liquorilactobacillus</taxon>
    </lineage>
</organism>
<accession>A0A3Q8CDP2</accession>
<dbReference type="InterPro" id="IPR047199">
    <property type="entry name" value="CorA-like"/>
</dbReference>
<dbReference type="GO" id="GO:0046873">
    <property type="term" value="F:metal ion transmembrane transporter activity"/>
    <property type="evidence" value="ECO:0007669"/>
    <property type="project" value="InterPro"/>
</dbReference>
<name>A0A3Q8CDP2_9LACO</name>
<sequence>MIQAKLNYHLFLKKMGINEDVLTGLITNDDTRCEEISSTETPFVLLLVLLFPDISHVNLKLDNLISNVFIFILSDEIITLFNYSFSNILENVQKETAHQNNESSMYIALKLILLAYKKMLSDLRTIKDRIDHLESQMNSLGPNKTVFLELFNLQKLMIVIESTYKEDESVLKLIKHQGSFFQLNLTINKSLFSNISNQRSLINSTLISYKKFLNHIGGLITNVVSFQLNIIMKTLSELSIVLSIPTIIFGFWGMNTKVPLSNESHGTVVIITVSLICSILVYNWLKKKKYL</sequence>
<reference evidence="7 8" key="1">
    <citation type="submission" date="2016-11" db="EMBL/GenBank/DDBJ databases">
        <title>Interaction between Lactobacillus species and yeast in water kefir.</title>
        <authorList>
            <person name="Behr J."/>
            <person name="Xu D."/>
            <person name="Vogel R.F."/>
        </authorList>
    </citation>
    <scope>NUCLEOTIDE SEQUENCE [LARGE SCALE GENOMIC DNA]</scope>
    <source>
        <strain evidence="7 8">TMW 1.1822</strain>
        <plasmid evidence="8">pl11822-1</plasmid>
    </source>
</reference>
<dbReference type="Gene3D" id="1.20.58.340">
    <property type="entry name" value="Magnesium transport protein CorA, transmembrane region"/>
    <property type="match status" value="1"/>
</dbReference>
<proteinExistence type="inferred from homology"/>
<dbReference type="Proteomes" id="UP000314960">
    <property type="component" value="Plasmid pL11822-1"/>
</dbReference>
<dbReference type="SUPFAM" id="SSF144083">
    <property type="entry name" value="Magnesium transport protein CorA, transmembrane region"/>
    <property type="match status" value="1"/>
</dbReference>
<comment type="similarity">
    <text evidence="2">Belongs to the CorA metal ion transporter (MIT) (TC 1.A.35) family.</text>
</comment>
<evidence type="ECO:0000256" key="4">
    <source>
        <dbReference type="ARBA" id="ARBA00022989"/>
    </source>
</evidence>
<dbReference type="SUPFAM" id="SSF143865">
    <property type="entry name" value="CorA soluble domain-like"/>
    <property type="match status" value="1"/>
</dbReference>
<evidence type="ECO:0000256" key="5">
    <source>
        <dbReference type="ARBA" id="ARBA00023136"/>
    </source>
</evidence>
<dbReference type="AlphaFoldDB" id="A0A3Q8CDP2"/>
<evidence type="ECO:0000256" key="1">
    <source>
        <dbReference type="ARBA" id="ARBA00004141"/>
    </source>
</evidence>